<evidence type="ECO:0000313" key="2">
    <source>
        <dbReference type="EMBL" id="CAI0388684.1"/>
    </source>
</evidence>
<comment type="caution">
    <text evidence="2">The sequence shown here is derived from an EMBL/GenBank/DDBJ whole genome shotgun (WGS) entry which is preliminary data.</text>
</comment>
<sequence>MGKLRVRERGNGRRAIGGVAGWGKEKDEEDSTEYVLGAKSEGIDGILFPETEATEPLRKPASPVKVVTKARR</sequence>
<dbReference type="AlphaFoldDB" id="A0AAV0HUR2"/>
<name>A0AAV0HUR2_9ROSI</name>
<organism evidence="2 3">
    <name type="scientific">Linum tenue</name>
    <dbReference type="NCBI Taxonomy" id="586396"/>
    <lineage>
        <taxon>Eukaryota</taxon>
        <taxon>Viridiplantae</taxon>
        <taxon>Streptophyta</taxon>
        <taxon>Embryophyta</taxon>
        <taxon>Tracheophyta</taxon>
        <taxon>Spermatophyta</taxon>
        <taxon>Magnoliopsida</taxon>
        <taxon>eudicotyledons</taxon>
        <taxon>Gunneridae</taxon>
        <taxon>Pentapetalae</taxon>
        <taxon>rosids</taxon>
        <taxon>fabids</taxon>
        <taxon>Malpighiales</taxon>
        <taxon>Linaceae</taxon>
        <taxon>Linum</taxon>
    </lineage>
</organism>
<evidence type="ECO:0000313" key="3">
    <source>
        <dbReference type="Proteomes" id="UP001154282"/>
    </source>
</evidence>
<gene>
    <name evidence="2" type="ORF">LITE_LOCUS5929</name>
</gene>
<reference evidence="2" key="1">
    <citation type="submission" date="2022-08" db="EMBL/GenBank/DDBJ databases">
        <authorList>
            <person name="Gutierrez-Valencia J."/>
        </authorList>
    </citation>
    <scope>NUCLEOTIDE SEQUENCE</scope>
</reference>
<feature type="region of interest" description="Disordered" evidence="1">
    <location>
        <begin position="51"/>
        <end position="72"/>
    </location>
</feature>
<protein>
    <submittedName>
        <fullName evidence="2">Uncharacterized protein</fullName>
    </submittedName>
</protein>
<keyword evidence="3" id="KW-1185">Reference proteome</keyword>
<dbReference type="EMBL" id="CAMGYJ010000003">
    <property type="protein sequence ID" value="CAI0388684.1"/>
    <property type="molecule type" value="Genomic_DNA"/>
</dbReference>
<feature type="non-terminal residue" evidence="2">
    <location>
        <position position="72"/>
    </location>
</feature>
<proteinExistence type="predicted"/>
<evidence type="ECO:0000256" key="1">
    <source>
        <dbReference type="SAM" id="MobiDB-lite"/>
    </source>
</evidence>
<accession>A0AAV0HUR2</accession>
<dbReference type="Proteomes" id="UP001154282">
    <property type="component" value="Unassembled WGS sequence"/>
</dbReference>